<reference evidence="2 3" key="1">
    <citation type="submission" date="2019-11" db="EMBL/GenBank/DDBJ databases">
        <authorList>
            <person name="Li J."/>
        </authorList>
    </citation>
    <scope>NUCLEOTIDE SEQUENCE [LARGE SCALE GENOMIC DNA]</scope>
    <source>
        <strain evidence="2 3">J4</strain>
    </source>
</reference>
<comment type="caution">
    <text evidence="2">The sequence shown here is derived from an EMBL/GenBank/DDBJ whole genome shotgun (WGS) entry which is preliminary data.</text>
</comment>
<evidence type="ECO:0000256" key="1">
    <source>
        <dbReference type="SAM" id="Phobius"/>
    </source>
</evidence>
<name>A0A6G1XAV4_9BACI</name>
<evidence type="ECO:0000313" key="3">
    <source>
        <dbReference type="Proteomes" id="UP000480185"/>
    </source>
</evidence>
<dbReference type="EMBL" id="WJNH01000016">
    <property type="protein sequence ID" value="MRG88114.1"/>
    <property type="molecule type" value="Genomic_DNA"/>
</dbReference>
<feature type="transmembrane region" description="Helical" evidence="1">
    <location>
        <begin position="72"/>
        <end position="92"/>
    </location>
</feature>
<gene>
    <name evidence="2" type="ORF">GH754_17805</name>
</gene>
<keyword evidence="1" id="KW-0472">Membrane</keyword>
<accession>A0A6G1XAV4</accession>
<organism evidence="2 3">
    <name type="scientific">Salinibacillus xinjiangensis</name>
    <dbReference type="NCBI Taxonomy" id="1229268"/>
    <lineage>
        <taxon>Bacteria</taxon>
        <taxon>Bacillati</taxon>
        <taxon>Bacillota</taxon>
        <taxon>Bacilli</taxon>
        <taxon>Bacillales</taxon>
        <taxon>Bacillaceae</taxon>
        <taxon>Salinibacillus</taxon>
    </lineage>
</organism>
<dbReference type="Proteomes" id="UP000480185">
    <property type="component" value="Unassembled WGS sequence"/>
</dbReference>
<keyword evidence="1" id="KW-1133">Transmembrane helix</keyword>
<keyword evidence="3" id="KW-1185">Reference proteome</keyword>
<keyword evidence="1" id="KW-0812">Transmembrane</keyword>
<dbReference type="AlphaFoldDB" id="A0A6G1XAV4"/>
<proteinExistence type="predicted"/>
<evidence type="ECO:0000313" key="2">
    <source>
        <dbReference type="EMBL" id="MRG88114.1"/>
    </source>
</evidence>
<protein>
    <submittedName>
        <fullName evidence="2">Uncharacterized protein</fullName>
    </submittedName>
</protein>
<sequence>MIILHQGDEVFVTKLGKYYHYMDDDCPTTSSILKGKKQAQKIKEEEAKARGLTLCKHCAKEYAEDLKERQGCGAATIFFLGVVGTLPLFQFFI</sequence>